<reference evidence="3" key="1">
    <citation type="journal article" date="2019" name="Int. J. Syst. Evol. Microbiol.">
        <title>The Global Catalogue of Microorganisms (GCM) 10K type strain sequencing project: providing services to taxonomists for standard genome sequencing and annotation.</title>
        <authorList>
            <consortium name="The Broad Institute Genomics Platform"/>
            <consortium name="The Broad Institute Genome Sequencing Center for Infectious Disease"/>
            <person name="Wu L."/>
            <person name="Ma J."/>
        </authorList>
    </citation>
    <scope>NUCLEOTIDE SEQUENCE [LARGE SCALE GENOMIC DNA]</scope>
    <source>
        <strain evidence="3">JCM 4253</strain>
    </source>
</reference>
<dbReference type="EMBL" id="BNBF01000003">
    <property type="protein sequence ID" value="GHG40688.1"/>
    <property type="molecule type" value="Genomic_DNA"/>
</dbReference>
<evidence type="ECO:0000256" key="1">
    <source>
        <dbReference type="SAM" id="MobiDB-lite"/>
    </source>
</evidence>
<name>A0A919ETY3_9ACTN</name>
<feature type="region of interest" description="Disordered" evidence="1">
    <location>
        <begin position="39"/>
        <end position="65"/>
    </location>
</feature>
<proteinExistence type="predicted"/>
<sequence length="106" mass="11417">MTPVPAGPAAMAERLHHPPDASGPGVGALCGGGLAVRCRPGAPSPQRPPPVGPDPLGSKRPKRETWEAWWQYGQKDEKPDEQAERRLGPARVEEIRQLLVSQGCIR</sequence>
<evidence type="ECO:0000313" key="3">
    <source>
        <dbReference type="Proteomes" id="UP000619355"/>
    </source>
</evidence>
<protein>
    <submittedName>
        <fullName evidence="2">Uncharacterized protein</fullName>
    </submittedName>
</protein>
<evidence type="ECO:0000313" key="2">
    <source>
        <dbReference type="EMBL" id="GHG40688.1"/>
    </source>
</evidence>
<organism evidence="2 3">
    <name type="scientific">Streptomyces capoamus</name>
    <dbReference type="NCBI Taxonomy" id="68183"/>
    <lineage>
        <taxon>Bacteria</taxon>
        <taxon>Bacillati</taxon>
        <taxon>Actinomycetota</taxon>
        <taxon>Actinomycetes</taxon>
        <taxon>Kitasatosporales</taxon>
        <taxon>Streptomycetaceae</taxon>
        <taxon>Streptomyces</taxon>
    </lineage>
</organism>
<dbReference type="Proteomes" id="UP000619355">
    <property type="component" value="Unassembled WGS sequence"/>
</dbReference>
<dbReference type="AlphaFoldDB" id="A0A919ETY3"/>
<keyword evidence="3" id="KW-1185">Reference proteome</keyword>
<gene>
    <name evidence="2" type="ORF">GCM10018980_15170</name>
</gene>
<accession>A0A919ETY3</accession>
<feature type="region of interest" description="Disordered" evidence="1">
    <location>
        <begin position="1"/>
        <end position="26"/>
    </location>
</feature>
<comment type="caution">
    <text evidence="2">The sequence shown here is derived from an EMBL/GenBank/DDBJ whole genome shotgun (WGS) entry which is preliminary data.</text>
</comment>
<feature type="compositionally biased region" description="Pro residues" evidence="1">
    <location>
        <begin position="42"/>
        <end position="53"/>
    </location>
</feature>